<dbReference type="PANTHER" id="PTHR31972:SF3">
    <property type="entry name" value="OS09G0416600 PROTEIN"/>
    <property type="match status" value="1"/>
</dbReference>
<reference evidence="1 2" key="1">
    <citation type="journal article" date="2022" name="Nat. Plants">
        <title>Genomes of leafy and leafless Platanthera orchids illuminate the evolution of mycoheterotrophy.</title>
        <authorList>
            <person name="Li M.H."/>
            <person name="Liu K.W."/>
            <person name="Li Z."/>
            <person name="Lu H.C."/>
            <person name="Ye Q.L."/>
            <person name="Zhang D."/>
            <person name="Wang J.Y."/>
            <person name="Li Y.F."/>
            <person name="Zhong Z.M."/>
            <person name="Liu X."/>
            <person name="Yu X."/>
            <person name="Liu D.K."/>
            <person name="Tu X.D."/>
            <person name="Liu B."/>
            <person name="Hao Y."/>
            <person name="Liao X.Y."/>
            <person name="Jiang Y.T."/>
            <person name="Sun W.H."/>
            <person name="Chen J."/>
            <person name="Chen Y.Q."/>
            <person name="Ai Y."/>
            <person name="Zhai J.W."/>
            <person name="Wu S.S."/>
            <person name="Zhou Z."/>
            <person name="Hsiao Y.Y."/>
            <person name="Wu W.L."/>
            <person name="Chen Y.Y."/>
            <person name="Lin Y.F."/>
            <person name="Hsu J.L."/>
            <person name="Li C.Y."/>
            <person name="Wang Z.W."/>
            <person name="Zhao X."/>
            <person name="Zhong W.Y."/>
            <person name="Ma X.K."/>
            <person name="Ma L."/>
            <person name="Huang J."/>
            <person name="Chen G.Z."/>
            <person name="Huang M.Z."/>
            <person name="Huang L."/>
            <person name="Peng D.H."/>
            <person name="Luo Y.B."/>
            <person name="Zou S.Q."/>
            <person name="Chen S.P."/>
            <person name="Lan S."/>
            <person name="Tsai W.C."/>
            <person name="Van de Peer Y."/>
            <person name="Liu Z.J."/>
        </authorList>
    </citation>
    <scope>NUCLEOTIDE SEQUENCE [LARGE SCALE GENOMIC DNA]</scope>
    <source>
        <strain evidence="1">Lor288</strain>
    </source>
</reference>
<protein>
    <submittedName>
        <fullName evidence="1">Uncharacterized protein</fullName>
    </submittedName>
</protein>
<name>A0ABR2MPI9_9ASPA</name>
<evidence type="ECO:0000313" key="1">
    <source>
        <dbReference type="EMBL" id="KAK8964883.1"/>
    </source>
</evidence>
<comment type="caution">
    <text evidence="1">The sequence shown here is derived from an EMBL/GenBank/DDBJ whole genome shotgun (WGS) entry which is preliminary data.</text>
</comment>
<keyword evidence="2" id="KW-1185">Reference proteome</keyword>
<dbReference type="Pfam" id="PF05910">
    <property type="entry name" value="DUF868"/>
    <property type="match status" value="1"/>
</dbReference>
<dbReference type="InterPro" id="IPR008586">
    <property type="entry name" value="DUF868_pln"/>
</dbReference>
<evidence type="ECO:0000313" key="2">
    <source>
        <dbReference type="Proteomes" id="UP001412067"/>
    </source>
</evidence>
<dbReference type="PANTHER" id="PTHR31972">
    <property type="entry name" value="EXPRESSED PROTEIN"/>
    <property type="match status" value="1"/>
</dbReference>
<accession>A0ABR2MPI9</accession>
<dbReference type="Proteomes" id="UP001412067">
    <property type="component" value="Unassembled WGS sequence"/>
</dbReference>
<proteinExistence type="predicted"/>
<gene>
    <name evidence="1" type="ORF">KSP40_PGU003394</name>
</gene>
<sequence>MVRWLSNGGCGGGGRAAAGMITSIYATRLGEIALSWSRTSLGLFLVTDLRLTPGATTPAKDKDNEIADHFRLYLHPFYPWRRKGSKRRQFRTIGGRRRVVELTWDMSLATFSRERGPGPAAGYFISIAVDGVVALVAGNNEEEVNTIPRWELISQMERVRFGKLGGGLSYATKARFEEKEMVISISVDLHLEEMAMNIDGHRVFEVRRLRWNFRGSDGMVMRSGVRVRVSWDLHDWFFWQKGDWGWSPASIGRAGEAVFVFLFERCEEGDGEIRKGIPAGGEEFPEGGFGCFPKREDPNDSSSACWSTSVSSAASVEEEFCEEAELRTAGDGIFTLLVSGQKC</sequence>
<organism evidence="1 2">
    <name type="scientific">Platanthera guangdongensis</name>
    <dbReference type="NCBI Taxonomy" id="2320717"/>
    <lineage>
        <taxon>Eukaryota</taxon>
        <taxon>Viridiplantae</taxon>
        <taxon>Streptophyta</taxon>
        <taxon>Embryophyta</taxon>
        <taxon>Tracheophyta</taxon>
        <taxon>Spermatophyta</taxon>
        <taxon>Magnoliopsida</taxon>
        <taxon>Liliopsida</taxon>
        <taxon>Asparagales</taxon>
        <taxon>Orchidaceae</taxon>
        <taxon>Orchidoideae</taxon>
        <taxon>Orchideae</taxon>
        <taxon>Orchidinae</taxon>
        <taxon>Platanthera</taxon>
    </lineage>
</organism>
<dbReference type="EMBL" id="JBBWWR010000006">
    <property type="protein sequence ID" value="KAK8964883.1"/>
    <property type="molecule type" value="Genomic_DNA"/>
</dbReference>